<gene>
    <name evidence="2" type="ORF">CISG_03345</name>
</gene>
<evidence type="ECO:0000313" key="2">
    <source>
        <dbReference type="EMBL" id="KMU73084.1"/>
    </source>
</evidence>
<dbReference type="AlphaFoldDB" id="A0A0J8QL13"/>
<reference evidence="3" key="1">
    <citation type="journal article" date="2010" name="Genome Res.">
        <title>Population genomic sequencing of Coccidioides fungi reveals recent hybridization and transposon control.</title>
        <authorList>
            <person name="Neafsey D.E."/>
            <person name="Barker B.M."/>
            <person name="Sharpton T.J."/>
            <person name="Stajich J.E."/>
            <person name="Park D.J."/>
            <person name="Whiston E."/>
            <person name="Hung C.-Y."/>
            <person name="McMahan C."/>
            <person name="White J."/>
            <person name="Sykes S."/>
            <person name="Heiman D."/>
            <person name="Young S."/>
            <person name="Zeng Q."/>
            <person name="Abouelleil A."/>
            <person name="Aftuck L."/>
            <person name="Bessette D."/>
            <person name="Brown A."/>
            <person name="FitzGerald M."/>
            <person name="Lui A."/>
            <person name="Macdonald J.P."/>
            <person name="Priest M."/>
            <person name="Orbach M.J."/>
            <person name="Galgiani J.N."/>
            <person name="Kirkland T.N."/>
            <person name="Cole G.T."/>
            <person name="Birren B.W."/>
            <person name="Henn M.R."/>
            <person name="Taylor J.W."/>
            <person name="Rounsley S.D."/>
        </authorList>
    </citation>
    <scope>NUCLEOTIDE SEQUENCE [LARGE SCALE GENOMIC DNA]</scope>
    <source>
        <strain evidence="3">RMSCC 3703</strain>
    </source>
</reference>
<feature type="region of interest" description="Disordered" evidence="1">
    <location>
        <begin position="72"/>
        <end position="98"/>
    </location>
</feature>
<proteinExistence type="predicted"/>
<protein>
    <submittedName>
        <fullName evidence="2">Uncharacterized protein</fullName>
    </submittedName>
</protein>
<accession>A0A0J8QL13</accession>
<name>A0A0J8QL13_COCIT</name>
<dbReference type="Proteomes" id="UP000054559">
    <property type="component" value="Unassembled WGS sequence"/>
</dbReference>
<evidence type="ECO:0000256" key="1">
    <source>
        <dbReference type="SAM" id="MobiDB-lite"/>
    </source>
</evidence>
<evidence type="ECO:0000313" key="3">
    <source>
        <dbReference type="Proteomes" id="UP000054559"/>
    </source>
</evidence>
<dbReference type="EMBL" id="DS268129">
    <property type="protein sequence ID" value="KMU73084.1"/>
    <property type="molecule type" value="Genomic_DNA"/>
</dbReference>
<sequence length="190" mass="21288">MFGVLDGLREAIRAEQQRQRVWTGSCPASPLERKAPPGDPLLSHRLADILARPFVPVGNLKPNALFRRQQSFLPVSKPSQEEKHTSKDTSLIGGVDLRQHPDHNAKISAFKGNKRLSKLILRTYQARSGITVTKIVGILGICLFQSAPPPEPFGPPNAAIRPQIESGYMNWSKKQGIMQKRYFNPLFARW</sequence>
<organism evidence="2 3">
    <name type="scientific">Coccidioides immitis RMSCC 3703</name>
    <dbReference type="NCBI Taxonomy" id="454286"/>
    <lineage>
        <taxon>Eukaryota</taxon>
        <taxon>Fungi</taxon>
        <taxon>Dikarya</taxon>
        <taxon>Ascomycota</taxon>
        <taxon>Pezizomycotina</taxon>
        <taxon>Eurotiomycetes</taxon>
        <taxon>Eurotiomycetidae</taxon>
        <taxon>Onygenales</taxon>
        <taxon>Onygenaceae</taxon>
        <taxon>Coccidioides</taxon>
    </lineage>
</organism>